<reference evidence="2 3" key="1">
    <citation type="submission" date="2014-10" db="EMBL/GenBank/DDBJ databases">
        <title>The Complete Genome Sequence for the Shellfish Pathogen Vibrio coralliilyticus RE98 Isolated from a Shellfish Hatchery.</title>
        <authorList>
            <person name="Richards G.P."/>
            <person name="Bono J.L."/>
            <person name="Watson M.A."/>
            <person name="Needleman D.S."/>
        </authorList>
    </citation>
    <scope>NUCLEOTIDE SEQUENCE [LARGE SCALE GENOMIC DNA]</scope>
    <source>
        <strain evidence="2 3">RE98</strain>
    </source>
</reference>
<evidence type="ECO:0000259" key="1">
    <source>
        <dbReference type="PROSITE" id="PS50075"/>
    </source>
</evidence>
<dbReference type="Proteomes" id="UP000030081">
    <property type="component" value="Chromosome 1"/>
</dbReference>
<accession>A0AAN0SD50</accession>
<dbReference type="InterPro" id="IPR009081">
    <property type="entry name" value="PP-bd_ACP"/>
</dbReference>
<dbReference type="Gene3D" id="1.10.1200.10">
    <property type="entry name" value="ACP-like"/>
    <property type="match status" value="1"/>
</dbReference>
<evidence type="ECO:0000313" key="2">
    <source>
        <dbReference type="EMBL" id="AIW20299.1"/>
    </source>
</evidence>
<dbReference type="RefSeq" id="WP_043009498.1">
    <property type="nucleotide sequence ID" value="NZ_CP009617.1"/>
</dbReference>
<dbReference type="EMBL" id="CP009617">
    <property type="protein sequence ID" value="AIW20299.1"/>
    <property type="molecule type" value="Genomic_DNA"/>
</dbReference>
<dbReference type="SUPFAM" id="SSF47336">
    <property type="entry name" value="ACP-like"/>
    <property type="match status" value="1"/>
</dbReference>
<name>A0AAN0SD50_9VIBR</name>
<protein>
    <recommendedName>
        <fullName evidence="1">Carrier domain-containing protein</fullName>
    </recommendedName>
</protein>
<dbReference type="InterPro" id="IPR036736">
    <property type="entry name" value="ACP-like_sf"/>
</dbReference>
<dbReference type="PROSITE" id="PS50075">
    <property type="entry name" value="CARRIER"/>
    <property type="match status" value="1"/>
</dbReference>
<dbReference type="KEGG" id="vcy:IX92_15215"/>
<dbReference type="AlphaFoldDB" id="A0AAN0SD50"/>
<gene>
    <name evidence="2" type="ORF">IX92_15215</name>
</gene>
<evidence type="ECO:0000313" key="3">
    <source>
        <dbReference type="Proteomes" id="UP000030081"/>
    </source>
</evidence>
<sequence length="79" mass="8685">MDVKLSTILSSVFGVQASEISASLTKADLQSWDSLKQMDLVTTLEREYSITLELMDIVSMTSVEAIMGVLRDKGVELES</sequence>
<proteinExistence type="predicted"/>
<feature type="domain" description="Carrier" evidence="1">
    <location>
        <begin position="1"/>
        <end position="74"/>
    </location>
</feature>
<organism evidence="2 3">
    <name type="scientific">Vibrio coralliilyticus</name>
    <dbReference type="NCBI Taxonomy" id="190893"/>
    <lineage>
        <taxon>Bacteria</taxon>
        <taxon>Pseudomonadati</taxon>
        <taxon>Pseudomonadota</taxon>
        <taxon>Gammaproteobacteria</taxon>
        <taxon>Vibrionales</taxon>
        <taxon>Vibrionaceae</taxon>
        <taxon>Vibrio</taxon>
    </lineage>
</organism>
<dbReference type="Pfam" id="PF00550">
    <property type="entry name" value="PP-binding"/>
    <property type="match status" value="1"/>
</dbReference>
<keyword evidence="3" id="KW-1185">Reference proteome</keyword>